<proteinExistence type="predicted"/>
<evidence type="ECO:0000313" key="3">
    <source>
        <dbReference type="EMBL" id="MBB3677934.1"/>
    </source>
</evidence>
<gene>
    <name evidence="3" type="ORF">FHX36_003669</name>
</gene>
<dbReference type="EMBL" id="JACIBU010000001">
    <property type="protein sequence ID" value="MBB3677934.1"/>
    <property type="molecule type" value="Genomic_DNA"/>
</dbReference>
<comment type="caution">
    <text evidence="3">The sequence shown here is derived from an EMBL/GenBank/DDBJ whole genome shotgun (WGS) entry which is preliminary data.</text>
</comment>
<organism evidence="3 4">
    <name type="scientific">Modestobacter versicolor</name>
    <dbReference type="NCBI Taxonomy" id="429133"/>
    <lineage>
        <taxon>Bacteria</taxon>
        <taxon>Bacillati</taxon>
        <taxon>Actinomycetota</taxon>
        <taxon>Actinomycetes</taxon>
        <taxon>Geodermatophilales</taxon>
        <taxon>Geodermatophilaceae</taxon>
        <taxon>Modestobacter</taxon>
    </lineage>
</organism>
<sequence length="328" mass="34357">MARHVVLGKGPVGSATAQLLAERGHEVLVLSRSGGRSTGAVQHAAVDASDAAALAAAVGRADVLYNAVNPPRYDRWTQDWPPIAEAVLGAAERSGALLVVMGSLYGYGRPSGRLTAASPLAATDVKGRLKARLWGDALAARDAGRIRVTEARASDFVGPTVPAPQSHLMRQLDTLRRGRRAWVIGDPDAPHSWTYVPDVAATLVALGADPRAEGRAWMVPTAPPRTQRQALTDLAAAMGAPRARVAGIPWSVLRAIGTLQPQMREIVAIRHQWDQPFVLDSAETTEVLGLAPTPWDDVVRATAAGAGQAGTTTPGTGTSDGGTGRLKK</sequence>
<feature type="domain" description="NAD-dependent epimerase/dehydratase" evidence="2">
    <location>
        <begin position="8"/>
        <end position="212"/>
    </location>
</feature>
<feature type="compositionally biased region" description="Gly residues" evidence="1">
    <location>
        <begin position="318"/>
        <end position="328"/>
    </location>
</feature>
<evidence type="ECO:0000259" key="2">
    <source>
        <dbReference type="Pfam" id="PF01370"/>
    </source>
</evidence>
<evidence type="ECO:0000313" key="4">
    <source>
        <dbReference type="Proteomes" id="UP000580718"/>
    </source>
</evidence>
<accession>A0A839YC56</accession>
<dbReference type="Gene3D" id="3.40.50.720">
    <property type="entry name" value="NAD(P)-binding Rossmann-like Domain"/>
    <property type="match status" value="1"/>
</dbReference>
<dbReference type="SUPFAM" id="SSF51735">
    <property type="entry name" value="NAD(P)-binding Rossmann-fold domains"/>
    <property type="match status" value="1"/>
</dbReference>
<feature type="region of interest" description="Disordered" evidence="1">
    <location>
        <begin position="304"/>
        <end position="328"/>
    </location>
</feature>
<name>A0A839YC56_9ACTN</name>
<dbReference type="InterPro" id="IPR036291">
    <property type="entry name" value="NAD(P)-bd_dom_sf"/>
</dbReference>
<dbReference type="AlphaFoldDB" id="A0A839YC56"/>
<dbReference type="Proteomes" id="UP000580718">
    <property type="component" value="Unassembled WGS sequence"/>
</dbReference>
<dbReference type="InterPro" id="IPR001509">
    <property type="entry name" value="Epimerase_deHydtase"/>
</dbReference>
<protein>
    <submittedName>
        <fullName evidence="3">Nucleoside-diphosphate-sugar epimerase</fullName>
    </submittedName>
</protein>
<dbReference type="RefSeq" id="WP_181428708.1">
    <property type="nucleotide sequence ID" value="NZ_JACIBU010000001.1"/>
</dbReference>
<reference evidence="3 4" key="1">
    <citation type="submission" date="2020-08" db="EMBL/GenBank/DDBJ databases">
        <title>Sequencing the genomes of 1000 actinobacteria strains.</title>
        <authorList>
            <person name="Klenk H.-P."/>
        </authorList>
    </citation>
    <scope>NUCLEOTIDE SEQUENCE [LARGE SCALE GENOMIC DNA]</scope>
    <source>
        <strain evidence="3 4">DSM 16678</strain>
    </source>
</reference>
<dbReference type="Pfam" id="PF01370">
    <property type="entry name" value="Epimerase"/>
    <property type="match status" value="1"/>
</dbReference>
<feature type="compositionally biased region" description="Low complexity" evidence="1">
    <location>
        <begin position="304"/>
        <end position="317"/>
    </location>
</feature>
<evidence type="ECO:0000256" key="1">
    <source>
        <dbReference type="SAM" id="MobiDB-lite"/>
    </source>
</evidence>